<feature type="compositionally biased region" description="Basic and acidic residues" evidence="5">
    <location>
        <begin position="61"/>
        <end position="83"/>
    </location>
</feature>
<dbReference type="GO" id="GO:0005730">
    <property type="term" value="C:nucleolus"/>
    <property type="evidence" value="ECO:0007669"/>
    <property type="project" value="TreeGrafter"/>
</dbReference>
<dbReference type="Proteomes" id="UP000593560">
    <property type="component" value="Unassembled WGS sequence"/>
</dbReference>
<dbReference type="PROSITE" id="PS50302">
    <property type="entry name" value="PUM"/>
    <property type="match status" value="2"/>
</dbReference>
<dbReference type="Pfam" id="PF08144">
    <property type="entry name" value="CPL"/>
    <property type="match status" value="1"/>
</dbReference>
<protein>
    <recommendedName>
        <fullName evidence="6">PUM-HD domain-containing protein</fullName>
    </recommendedName>
</protein>
<dbReference type="InterPro" id="IPR016024">
    <property type="entry name" value="ARM-type_fold"/>
</dbReference>
<evidence type="ECO:0000256" key="3">
    <source>
        <dbReference type="ARBA" id="ARBA00022884"/>
    </source>
</evidence>
<keyword evidence="8" id="KW-1185">Reference proteome</keyword>
<dbReference type="AlphaFoldDB" id="A0A7J9GR47"/>
<dbReference type="FunFam" id="1.25.10.10:FF:000818">
    <property type="entry name" value="Pumilio homolog 24"/>
    <property type="match status" value="1"/>
</dbReference>
<dbReference type="InterPro" id="IPR001313">
    <property type="entry name" value="Pumilio_RNA-bd_rpt"/>
</dbReference>
<dbReference type="OrthoDB" id="497380at2759"/>
<gene>
    <name evidence="7" type="ORF">Gohar_010513</name>
</gene>
<sequence length="719" mass="80384">MAAKNQQTQKPNKRKQFSSTKTDKDGSKSKKPKLLSSTPSSANPSSKLLKKPFNSSKPKREHPTHSKFKKSESGNDNKELTKRERRIQAKELAEARKKKRKPYYTLEQELASLWEKMRRRNIAKEDRSKLITEALQKMKGKIPEIAGSHVSSRVLQTCVKYCSQIERDAVFSELQPHLLTLSCNAYAVHLVKKMFDAASKKQLAGVISSLRGHVASLLRHMVGSVVIEHAYQLGNATQKQELLMELYSTELHLFKDLASIKESRLIDIISKLDLQKSSVLRHMSSVIQPILEKGILDHSMIHRVLIEYLDIADKSSAADIIQQLSGPLLVRMIHTREGSKIGMLCVKHGSAKERKKIIKGMKGHISKIAHDQCGCMVRDVYGILSAQISSVRNAIWVVFVDSLFLTFLACKEVLVGIFSMVDDTKLITKIIIRELQTTLKELALDKSARRLLLQLLHPNYSRYLNTDGLASLNLTVPSLSCKNESEIKSKKLSRDEESSKEAANSDIPEENLDEESTKEVATTDSDMEATESGKSDTPEENLNSAEGGKKDPSLRRRELLVNSGLAENLIDVCIENAEELLTSNFGKEVIFEVAKGGSDGILHPTLDEKLNNLHEAIAELAAKPKSDESEEEHVLENFHSSRTIRKLILDCPAFASTLWKKSLEGKCQLWAQGHSSKVVSAFLESSDSEVRKVAKEELQPLVDDGTLKIPKTKQSANEN</sequence>
<dbReference type="EMBL" id="JABFAD010000006">
    <property type="protein sequence ID" value="MBA0800049.1"/>
    <property type="molecule type" value="Genomic_DNA"/>
</dbReference>
<keyword evidence="3" id="KW-0694">RNA-binding</keyword>
<feature type="compositionally biased region" description="Polar residues" evidence="5">
    <location>
        <begin position="1"/>
        <end position="10"/>
    </location>
</feature>
<evidence type="ECO:0000256" key="1">
    <source>
        <dbReference type="ARBA" id="ARBA00022737"/>
    </source>
</evidence>
<evidence type="ECO:0000259" key="6">
    <source>
        <dbReference type="PROSITE" id="PS50303"/>
    </source>
</evidence>
<evidence type="ECO:0000256" key="5">
    <source>
        <dbReference type="SAM" id="MobiDB-lite"/>
    </source>
</evidence>
<dbReference type="PANTHER" id="PTHR13389:SF0">
    <property type="entry name" value="PUMILIO HOMOLOG 3"/>
    <property type="match status" value="1"/>
</dbReference>
<evidence type="ECO:0000313" key="8">
    <source>
        <dbReference type="Proteomes" id="UP000593560"/>
    </source>
</evidence>
<dbReference type="InterPro" id="IPR011989">
    <property type="entry name" value="ARM-like"/>
</dbReference>
<evidence type="ECO:0000256" key="4">
    <source>
        <dbReference type="PROSITE-ProRule" id="PRU00317"/>
    </source>
</evidence>
<dbReference type="Gene3D" id="1.25.10.10">
    <property type="entry name" value="Leucine-rich Repeat Variant"/>
    <property type="match status" value="1"/>
</dbReference>
<feature type="repeat" description="Pumilio" evidence="4">
    <location>
        <begin position="173"/>
        <end position="208"/>
    </location>
</feature>
<comment type="caution">
    <text evidence="7">The sequence shown here is derived from an EMBL/GenBank/DDBJ whole genome shotgun (WGS) entry which is preliminary data.</text>
</comment>
<organism evidence="7 8">
    <name type="scientific">Gossypium harknessii</name>
    <dbReference type="NCBI Taxonomy" id="34285"/>
    <lineage>
        <taxon>Eukaryota</taxon>
        <taxon>Viridiplantae</taxon>
        <taxon>Streptophyta</taxon>
        <taxon>Embryophyta</taxon>
        <taxon>Tracheophyta</taxon>
        <taxon>Spermatophyta</taxon>
        <taxon>Magnoliopsida</taxon>
        <taxon>eudicotyledons</taxon>
        <taxon>Gunneridae</taxon>
        <taxon>Pentapetalae</taxon>
        <taxon>rosids</taxon>
        <taxon>malvids</taxon>
        <taxon>Malvales</taxon>
        <taxon>Malvaceae</taxon>
        <taxon>Malvoideae</taxon>
        <taxon>Gossypium</taxon>
    </lineage>
</organism>
<dbReference type="PANTHER" id="PTHR13389">
    <property type="entry name" value="PUMILIO HOMOLOG 3"/>
    <property type="match status" value="1"/>
</dbReference>
<feature type="repeat" description="Pumilio" evidence="4">
    <location>
        <begin position="209"/>
        <end position="245"/>
    </location>
</feature>
<dbReference type="SUPFAM" id="SSF48371">
    <property type="entry name" value="ARM repeat"/>
    <property type="match status" value="1"/>
</dbReference>
<feature type="region of interest" description="Disordered" evidence="5">
    <location>
        <begin position="1"/>
        <end position="83"/>
    </location>
</feature>
<dbReference type="InterPro" id="IPR033133">
    <property type="entry name" value="PUM-HD"/>
</dbReference>
<evidence type="ECO:0000313" key="7">
    <source>
        <dbReference type="EMBL" id="MBA0800049.1"/>
    </source>
</evidence>
<dbReference type="InterPro" id="IPR012959">
    <property type="entry name" value="CPL_dom"/>
</dbReference>
<evidence type="ECO:0000256" key="2">
    <source>
        <dbReference type="ARBA" id="ARBA00022845"/>
    </source>
</evidence>
<name>A0A7J9GR47_9ROSI</name>
<dbReference type="InterPro" id="IPR040059">
    <property type="entry name" value="PUM3"/>
</dbReference>
<dbReference type="PROSITE" id="PS50303">
    <property type="entry name" value="PUM_HD"/>
    <property type="match status" value="1"/>
</dbReference>
<feature type="domain" description="PUM-HD" evidence="6">
    <location>
        <begin position="109"/>
        <end position="459"/>
    </location>
</feature>
<reference evidence="7 8" key="1">
    <citation type="journal article" date="2019" name="Genome Biol. Evol.">
        <title>Insights into the evolution of the New World diploid cottons (Gossypium, subgenus Houzingenia) based on genome sequencing.</title>
        <authorList>
            <person name="Grover C.E."/>
            <person name="Arick M.A. 2nd"/>
            <person name="Thrash A."/>
            <person name="Conover J.L."/>
            <person name="Sanders W.S."/>
            <person name="Peterson D.G."/>
            <person name="Frelichowski J.E."/>
            <person name="Scheffler J.A."/>
            <person name="Scheffler B.E."/>
            <person name="Wendel J.F."/>
        </authorList>
    </citation>
    <scope>NUCLEOTIDE SEQUENCE [LARGE SCALE GENOMIC DNA]</scope>
    <source>
        <strain evidence="7">0</strain>
        <tissue evidence="7">Leaf</tissue>
    </source>
</reference>
<feature type="compositionally biased region" description="Low complexity" evidence="5">
    <location>
        <begin position="34"/>
        <end position="46"/>
    </location>
</feature>
<proteinExistence type="predicted"/>
<feature type="compositionally biased region" description="Acidic residues" evidence="5">
    <location>
        <begin position="507"/>
        <end position="516"/>
    </location>
</feature>
<keyword evidence="2" id="KW-0810">Translation regulation</keyword>
<dbReference type="Pfam" id="PF22493">
    <property type="entry name" value="PUF_NOP9"/>
    <property type="match status" value="1"/>
</dbReference>
<accession>A0A7J9GR47</accession>
<dbReference type="SMART" id="SM00025">
    <property type="entry name" value="Pumilio"/>
    <property type="match status" value="4"/>
</dbReference>
<dbReference type="GO" id="GO:0003729">
    <property type="term" value="F:mRNA binding"/>
    <property type="evidence" value="ECO:0007669"/>
    <property type="project" value="TreeGrafter"/>
</dbReference>
<feature type="compositionally biased region" description="Basic and acidic residues" evidence="5">
    <location>
        <begin position="490"/>
        <end position="500"/>
    </location>
</feature>
<dbReference type="GO" id="GO:0006417">
    <property type="term" value="P:regulation of translation"/>
    <property type="evidence" value="ECO:0007669"/>
    <property type="project" value="UniProtKB-KW"/>
</dbReference>
<keyword evidence="1" id="KW-0677">Repeat</keyword>
<feature type="region of interest" description="Disordered" evidence="5">
    <location>
        <begin position="490"/>
        <end position="554"/>
    </location>
</feature>